<keyword evidence="8" id="KW-0694">RNA-binding</keyword>
<accession>A1HNZ2</accession>
<dbReference type="Gene3D" id="2.40.50.140">
    <property type="entry name" value="Nucleic acid-binding proteins"/>
    <property type="match status" value="1"/>
</dbReference>
<comment type="caution">
    <text evidence="11">The sequence shown here is derived from an EMBL/GenBank/DDBJ whole genome shotgun (WGS) entry which is preliminary data.</text>
</comment>
<dbReference type="OrthoDB" id="9804278at2"/>
<keyword evidence="2" id="KW-0963">Cytoplasm</keyword>
<keyword evidence="12" id="KW-1185">Reference proteome</keyword>
<dbReference type="CDD" id="cd04453">
    <property type="entry name" value="S1_RNase_E"/>
    <property type="match status" value="1"/>
</dbReference>
<comment type="cofactor">
    <cofactor evidence="1">
        <name>Mg(2+)</name>
        <dbReference type="ChEBI" id="CHEBI:18420"/>
    </cofactor>
</comment>
<evidence type="ECO:0000256" key="2">
    <source>
        <dbReference type="ARBA" id="ARBA00022490"/>
    </source>
</evidence>
<dbReference type="InterPro" id="IPR019307">
    <property type="entry name" value="RNA-bd_AU-1/RNase_E/G"/>
</dbReference>
<evidence type="ECO:0000256" key="4">
    <source>
        <dbReference type="ARBA" id="ARBA00022723"/>
    </source>
</evidence>
<evidence type="ECO:0000313" key="12">
    <source>
        <dbReference type="Proteomes" id="UP000005139"/>
    </source>
</evidence>
<evidence type="ECO:0000256" key="6">
    <source>
        <dbReference type="ARBA" id="ARBA00022801"/>
    </source>
</evidence>
<dbReference type="GO" id="GO:0004519">
    <property type="term" value="F:endonuclease activity"/>
    <property type="evidence" value="ECO:0007669"/>
    <property type="project" value="UniProtKB-KW"/>
</dbReference>
<dbReference type="GO" id="GO:0006364">
    <property type="term" value="P:rRNA processing"/>
    <property type="evidence" value="ECO:0007669"/>
    <property type="project" value="TreeGrafter"/>
</dbReference>
<evidence type="ECO:0000259" key="9">
    <source>
        <dbReference type="Pfam" id="PF10150"/>
    </source>
</evidence>
<dbReference type="GO" id="GO:0003723">
    <property type="term" value="F:RNA binding"/>
    <property type="evidence" value="ECO:0007669"/>
    <property type="project" value="UniProtKB-KW"/>
</dbReference>
<organism evidence="11 12">
    <name type="scientific">Thermosinus carboxydivorans Nor1</name>
    <dbReference type="NCBI Taxonomy" id="401526"/>
    <lineage>
        <taxon>Bacteria</taxon>
        <taxon>Bacillati</taxon>
        <taxon>Bacillota</taxon>
        <taxon>Negativicutes</taxon>
        <taxon>Selenomonadales</taxon>
        <taxon>Sporomusaceae</taxon>
        <taxon>Thermosinus</taxon>
    </lineage>
</organism>
<keyword evidence="5" id="KW-0255">Endonuclease</keyword>
<dbReference type="InterPro" id="IPR004659">
    <property type="entry name" value="RNase_E/G"/>
</dbReference>
<dbReference type="Proteomes" id="UP000005139">
    <property type="component" value="Unassembled WGS sequence"/>
</dbReference>
<dbReference type="NCBIfam" id="TIGR00757">
    <property type="entry name" value="RNaseEG"/>
    <property type="match status" value="1"/>
</dbReference>
<feature type="domain" description="RNase E/G thioredoxin-like" evidence="10">
    <location>
        <begin position="388"/>
        <end position="468"/>
    </location>
</feature>
<dbReference type="Gene3D" id="3.40.1260.20">
    <property type="entry name" value="Ribonuclease E, catalytic domain"/>
    <property type="match status" value="1"/>
</dbReference>
<dbReference type="GO" id="GO:0016787">
    <property type="term" value="F:hydrolase activity"/>
    <property type="evidence" value="ECO:0007669"/>
    <property type="project" value="UniProtKB-KW"/>
</dbReference>
<evidence type="ECO:0000259" key="10">
    <source>
        <dbReference type="Pfam" id="PF20833"/>
    </source>
</evidence>
<dbReference type="RefSeq" id="WP_007288754.1">
    <property type="nucleotide sequence ID" value="NZ_AAWL01000004.1"/>
</dbReference>
<dbReference type="PANTHER" id="PTHR30001:SF1">
    <property type="entry name" value="RIBONUCLEASE E_G-LIKE PROTEIN, CHLOROPLASTIC"/>
    <property type="match status" value="1"/>
</dbReference>
<evidence type="ECO:0000256" key="5">
    <source>
        <dbReference type="ARBA" id="ARBA00022759"/>
    </source>
</evidence>
<dbReference type="GO" id="GO:0005737">
    <property type="term" value="C:cytoplasm"/>
    <property type="evidence" value="ECO:0007669"/>
    <property type="project" value="TreeGrafter"/>
</dbReference>
<dbReference type="AlphaFoldDB" id="A1HNZ2"/>
<reference evidence="11 12" key="2">
    <citation type="submission" date="2007-01" db="EMBL/GenBank/DDBJ databases">
        <title>Sequencing of the draft genome and assembly of Thermosinus carboxydivorans Nor1.</title>
        <authorList>
            <consortium name="US DOE Joint Genome Institute (JGI-PGF)"/>
            <person name="Copeland A."/>
            <person name="Lucas S."/>
            <person name="Lapidus A."/>
            <person name="Barry K."/>
            <person name="Glavina del Rio T."/>
            <person name="Dalin E."/>
            <person name="Tice H."/>
            <person name="Bruce D."/>
            <person name="Pitluck S."/>
            <person name="Richardson P."/>
        </authorList>
    </citation>
    <scope>NUCLEOTIDE SEQUENCE [LARGE SCALE GENOMIC DNA]</scope>
    <source>
        <strain evidence="11 12">Nor1</strain>
    </source>
</reference>
<keyword evidence="6" id="KW-0378">Hydrolase</keyword>
<dbReference type="GO" id="GO:0046872">
    <property type="term" value="F:metal ion binding"/>
    <property type="evidence" value="ECO:0007669"/>
    <property type="project" value="UniProtKB-KW"/>
</dbReference>
<protein>
    <submittedName>
        <fullName evidence="11">Ribonuclease, Rne/Rng family</fullName>
    </submittedName>
</protein>
<evidence type="ECO:0000256" key="8">
    <source>
        <dbReference type="ARBA" id="ARBA00022884"/>
    </source>
</evidence>
<keyword evidence="7" id="KW-0460">Magnesium</keyword>
<reference evidence="11 12" key="1">
    <citation type="submission" date="2007-01" db="EMBL/GenBank/DDBJ databases">
        <title>Annotation of the draft genome assembly of Thermosinus carboxydivorans Nor1.</title>
        <authorList>
            <consortium name="US DOE Joint Genome Institute (JGI-ORNL)"/>
            <person name="Larimer F."/>
            <person name="Land M."/>
            <person name="Hauser L."/>
        </authorList>
    </citation>
    <scope>NUCLEOTIDE SEQUENCE [LARGE SCALE GENOMIC DNA]</scope>
    <source>
        <strain evidence="11 12">Nor1</strain>
    </source>
</reference>
<dbReference type="Pfam" id="PF10150">
    <property type="entry name" value="RNase_E_G"/>
    <property type="match status" value="1"/>
</dbReference>
<gene>
    <name evidence="11" type="ORF">TcarDRAFT_1647</name>
</gene>
<keyword evidence="3" id="KW-0540">Nuclease</keyword>
<evidence type="ECO:0000256" key="3">
    <source>
        <dbReference type="ARBA" id="ARBA00022722"/>
    </source>
</evidence>
<dbReference type="Pfam" id="PF20833">
    <property type="entry name" value="RNase_E_G_Thio"/>
    <property type="match status" value="1"/>
</dbReference>
<evidence type="ECO:0000256" key="7">
    <source>
        <dbReference type="ARBA" id="ARBA00022842"/>
    </source>
</evidence>
<dbReference type="eggNOG" id="COG1530">
    <property type="taxonomic scope" value="Bacteria"/>
</dbReference>
<dbReference type="EMBL" id="AAWL01000004">
    <property type="protein sequence ID" value="EAX48100.1"/>
    <property type="molecule type" value="Genomic_DNA"/>
</dbReference>
<evidence type="ECO:0000313" key="11">
    <source>
        <dbReference type="EMBL" id="EAX48100.1"/>
    </source>
</evidence>
<evidence type="ECO:0000256" key="1">
    <source>
        <dbReference type="ARBA" id="ARBA00001946"/>
    </source>
</evidence>
<dbReference type="InterPro" id="IPR012340">
    <property type="entry name" value="NA-bd_OB-fold"/>
</dbReference>
<dbReference type="PANTHER" id="PTHR30001">
    <property type="entry name" value="RIBONUCLEASE"/>
    <property type="match status" value="1"/>
</dbReference>
<dbReference type="GO" id="GO:0004540">
    <property type="term" value="F:RNA nuclease activity"/>
    <property type="evidence" value="ECO:0007669"/>
    <property type="project" value="InterPro"/>
</dbReference>
<dbReference type="InterPro" id="IPR048583">
    <property type="entry name" value="RNase_E_G_thioredoxin-like"/>
</dbReference>
<keyword evidence="4" id="KW-0479">Metal-binding</keyword>
<feature type="domain" description="RNA-binding protein AU-1/Ribonuclease E/G" evidence="9">
    <location>
        <begin position="108"/>
        <end position="375"/>
    </location>
</feature>
<name>A1HNZ2_9FIRM</name>
<proteinExistence type="predicted"/>
<sequence length="473" mass="52333">MGKTIIASIMPEESRMALVEDGELVEYVLERSATGHLVGNIYKGKVKNVLPGMQAAFIDIGGDKNAYLYVGHADANAGRLTVGQDILIQIVKDASGSKGPRTTTGLMLPGRYAVLAPYSDGTGVSRRIEDDAERKRLRQLADKVKPDGVGMIVRTAAAGCSETELARDVEYLHNLWAALAARAKRSPAPALLYRDVDLAIRIVRDYLDDDVTEVVIDNRDAYGRVCDLLQHLAPAALAKVKFYQYPEDIFVHYGIAADLNRLLKREVELACGGFLVIDQTEALTVIDVNTGRFVGDTSLSDTVFRVNMEAAAEIARQLRLRDIGGIIIVDFIDMAKAEHKQAVLAFLAEKMRRDRTRSKILGLTSLGLVEITRKKGRQDLNSLMYSECPCCAGRGRIQSPETVAINIRRHLRWAAAQRKLASRLVIQAHPQVVEILSRQGELARLERELARKLTLESAPAMHPECYSILYDKE</sequence>
<dbReference type="SUPFAM" id="SSF50249">
    <property type="entry name" value="Nucleic acid-binding proteins"/>
    <property type="match status" value="1"/>
</dbReference>